<protein>
    <submittedName>
        <fullName evidence="2">Uncharacterized protein</fullName>
    </submittedName>
</protein>
<evidence type="ECO:0000313" key="3">
    <source>
        <dbReference type="Proteomes" id="UP000002039"/>
    </source>
</evidence>
<keyword evidence="3" id="KW-1185">Reference proteome</keyword>
<feature type="compositionally biased region" description="Polar residues" evidence="1">
    <location>
        <begin position="67"/>
        <end position="84"/>
    </location>
</feature>
<proteinExistence type="predicted"/>
<accession>A0ABP2F638</accession>
<name>A0ABP2F638_AJEDR</name>
<organism evidence="2 3">
    <name type="scientific">Ajellomyces dermatitidis (strain ER-3 / ATCC MYA-2586)</name>
    <name type="common">Blastomyces dermatitidis</name>
    <dbReference type="NCBI Taxonomy" id="559297"/>
    <lineage>
        <taxon>Eukaryota</taxon>
        <taxon>Fungi</taxon>
        <taxon>Dikarya</taxon>
        <taxon>Ascomycota</taxon>
        <taxon>Pezizomycotina</taxon>
        <taxon>Eurotiomycetes</taxon>
        <taxon>Eurotiomycetidae</taxon>
        <taxon>Onygenales</taxon>
        <taxon>Ajellomycetaceae</taxon>
        <taxon>Blastomyces</taxon>
    </lineage>
</organism>
<sequence length="148" mass="15876">MTSFKVKSEQGKLVVRRCEEGDRKQEQNRAAAAESRGTTGGKTVDKVVTGGGETRRGLLDWGEEEMQASSWTGKGTGTSDTFSFPDPSSLSAVAGLVCSVSLRSTLRLARLAVLLTAQSNKLLHSLYRNLASSFFLLSSSLEEPRSGC</sequence>
<feature type="region of interest" description="Disordered" evidence="1">
    <location>
        <begin position="16"/>
        <end position="84"/>
    </location>
</feature>
<dbReference type="RefSeq" id="XP_045278865.1">
    <property type="nucleotide sequence ID" value="XM_045423475.1"/>
</dbReference>
<feature type="compositionally biased region" description="Basic and acidic residues" evidence="1">
    <location>
        <begin position="16"/>
        <end position="27"/>
    </location>
</feature>
<dbReference type="RefSeq" id="XP_045282258.1">
    <property type="nucleotide sequence ID" value="XM_045423476.1"/>
</dbReference>
<dbReference type="EMBL" id="EQ999981">
    <property type="protein sequence ID" value="EEQ92567.1"/>
    <property type="molecule type" value="Genomic_DNA"/>
</dbReference>
<evidence type="ECO:0000313" key="2">
    <source>
        <dbReference type="EMBL" id="EEQ92567.1"/>
    </source>
</evidence>
<gene>
    <name evidence="2" type="ORF">BDCG_07687</name>
</gene>
<reference evidence="3" key="2">
    <citation type="journal article" date="2015" name="PLoS Genet.">
        <title>The dynamic genome and transcriptome of the human fungal pathogen Blastomyces and close relative Emmonsia.</title>
        <authorList>
            <person name="Munoz J.F."/>
            <person name="Gauthier G.M."/>
            <person name="Desjardins C.A."/>
            <person name="Gallo J.E."/>
            <person name="Holder J."/>
            <person name="Sullivan T.D."/>
            <person name="Marty A.J."/>
            <person name="Carmen J.C."/>
            <person name="Chen Z."/>
            <person name="Ding L."/>
            <person name="Gujja S."/>
            <person name="Magrini V."/>
            <person name="Misas E."/>
            <person name="Mitreva M."/>
            <person name="Priest M."/>
            <person name="Saif S."/>
            <person name="Whiston E.A."/>
            <person name="Young S."/>
            <person name="Zeng Q."/>
            <person name="Goldman W.E."/>
            <person name="Mardis E.R."/>
            <person name="Taylor J.W."/>
            <person name="McEwen J.G."/>
            <person name="Clay O.K."/>
            <person name="Klein B.S."/>
            <person name="Cuomo C.A."/>
        </authorList>
    </citation>
    <scope>NUCLEOTIDE SEQUENCE [LARGE SCALE GENOMIC DNA]</scope>
    <source>
        <strain evidence="3">ER-3 / ATCC MYA-2586</strain>
    </source>
</reference>
<dbReference type="GeneID" id="69029380"/>
<dbReference type="EMBL" id="EQ999981">
    <property type="protein sequence ID" value="OAT02531.1"/>
    <property type="molecule type" value="Genomic_DNA"/>
</dbReference>
<dbReference type="Proteomes" id="UP000002039">
    <property type="component" value="Unassembled WGS sequence"/>
</dbReference>
<reference evidence="2" key="1">
    <citation type="submission" date="2009-02" db="EMBL/GenBank/DDBJ databases">
        <title>The Genome Sequence of Blastomyces dermatitidis strain ER-3.</title>
        <authorList>
            <consortium name="The Broad Institute Genome Sequencing Platform"/>
            <consortium name="Broad Institute Microbial Sequencing Center."/>
            <person name="Champion M."/>
            <person name="Cuomo C."/>
            <person name="Ma L.-J."/>
            <person name="Henn M.R."/>
            <person name="Klein B."/>
            <person name="Goldman B."/>
            <person name="Young S."/>
            <person name="Kodira C.D."/>
            <person name="Zeng Q."/>
            <person name="Koehrsen M."/>
            <person name="Alvarado L."/>
            <person name="Berlin A.M."/>
            <person name="Heiman D.I."/>
            <person name="Hepburn T.A."/>
            <person name="Saif S."/>
            <person name="Shea T.D."/>
            <person name="Shenoy N."/>
            <person name="Sykes S."/>
            <person name="Galagan J."/>
            <person name="Nusbaum C."/>
            <person name="Birren B."/>
        </authorList>
    </citation>
    <scope>NUCLEOTIDE SEQUENCE</scope>
    <source>
        <strain evidence="2">ER-3</strain>
    </source>
</reference>
<evidence type="ECO:0000256" key="1">
    <source>
        <dbReference type="SAM" id="MobiDB-lite"/>
    </source>
</evidence>